<dbReference type="EMBL" id="FZOO01000006">
    <property type="protein sequence ID" value="SNS68988.1"/>
    <property type="molecule type" value="Genomic_DNA"/>
</dbReference>
<keyword evidence="3" id="KW-1185">Reference proteome</keyword>
<feature type="region of interest" description="Disordered" evidence="1">
    <location>
        <begin position="1"/>
        <end position="119"/>
    </location>
</feature>
<evidence type="ECO:0000256" key="1">
    <source>
        <dbReference type="SAM" id="MobiDB-lite"/>
    </source>
</evidence>
<evidence type="ECO:0000313" key="3">
    <source>
        <dbReference type="Proteomes" id="UP000198373"/>
    </source>
</evidence>
<reference evidence="3" key="1">
    <citation type="submission" date="2017-06" db="EMBL/GenBank/DDBJ databases">
        <authorList>
            <person name="Varghese N."/>
            <person name="Submissions S."/>
        </authorList>
    </citation>
    <scope>NUCLEOTIDE SEQUENCE [LARGE SCALE GENOMIC DNA]</scope>
    <source>
        <strain evidence="3">DSM 46839</strain>
    </source>
</reference>
<feature type="compositionally biased region" description="Basic and acidic residues" evidence="1">
    <location>
        <begin position="40"/>
        <end position="50"/>
    </location>
</feature>
<feature type="compositionally biased region" description="Basic and acidic residues" evidence="1">
    <location>
        <begin position="11"/>
        <end position="23"/>
    </location>
</feature>
<sequence>MTPDPPGPEDVPDRTDGGWRPDDGATSLAGEGVGGTPDDPYAHEPADHGAPEAADPGHGSDHPSDEDDGPDDDPDGDPEDDPDGDEDGDLGSWFAGDWVDPSVLPGGTDTDADDDLPGDPEIAQVAQLLWRRAAPGMPPPADADDTGTLLQAVSDRGRDDLDQQAARILLRMLGGAGS</sequence>
<proteinExistence type="predicted"/>
<name>A0A239GJN5_9ACTN</name>
<protein>
    <submittedName>
        <fullName evidence="2">Uncharacterized protein</fullName>
    </submittedName>
</protein>
<dbReference type="Proteomes" id="UP000198373">
    <property type="component" value="Unassembled WGS sequence"/>
</dbReference>
<dbReference type="AlphaFoldDB" id="A0A239GJN5"/>
<evidence type="ECO:0000313" key="2">
    <source>
        <dbReference type="EMBL" id="SNS68988.1"/>
    </source>
</evidence>
<organism evidence="2 3">
    <name type="scientific">Geodermatophilus pulveris</name>
    <dbReference type="NCBI Taxonomy" id="1564159"/>
    <lineage>
        <taxon>Bacteria</taxon>
        <taxon>Bacillati</taxon>
        <taxon>Actinomycetota</taxon>
        <taxon>Actinomycetes</taxon>
        <taxon>Geodermatophilales</taxon>
        <taxon>Geodermatophilaceae</taxon>
        <taxon>Geodermatophilus</taxon>
    </lineage>
</organism>
<accession>A0A239GJN5</accession>
<dbReference type="RefSeq" id="WP_089306226.1">
    <property type="nucleotide sequence ID" value="NZ_FZOO01000006.1"/>
</dbReference>
<feature type="compositionally biased region" description="Acidic residues" evidence="1">
    <location>
        <begin position="64"/>
        <end position="89"/>
    </location>
</feature>
<gene>
    <name evidence="2" type="ORF">SAMN06893096_106223</name>
</gene>